<feature type="domain" description="Peptidase A1" evidence="1">
    <location>
        <begin position="49"/>
        <end position="104"/>
    </location>
</feature>
<proteinExistence type="predicted"/>
<name>A0A9Q0EAX0_9TELE</name>
<evidence type="ECO:0000313" key="3">
    <source>
        <dbReference type="Proteomes" id="UP001148018"/>
    </source>
</evidence>
<dbReference type="InterPro" id="IPR021109">
    <property type="entry name" value="Peptidase_aspartic_dom_sf"/>
</dbReference>
<dbReference type="Gene3D" id="2.60.40.1960">
    <property type="match status" value="1"/>
</dbReference>
<organism evidence="2 3">
    <name type="scientific">Muraenolepis orangiensis</name>
    <name type="common">Patagonian moray cod</name>
    <dbReference type="NCBI Taxonomy" id="630683"/>
    <lineage>
        <taxon>Eukaryota</taxon>
        <taxon>Metazoa</taxon>
        <taxon>Chordata</taxon>
        <taxon>Craniata</taxon>
        <taxon>Vertebrata</taxon>
        <taxon>Euteleostomi</taxon>
        <taxon>Actinopterygii</taxon>
        <taxon>Neopterygii</taxon>
        <taxon>Teleostei</taxon>
        <taxon>Neoteleostei</taxon>
        <taxon>Acanthomorphata</taxon>
        <taxon>Zeiogadaria</taxon>
        <taxon>Gadariae</taxon>
        <taxon>Gadiformes</taxon>
        <taxon>Muraenolepidoidei</taxon>
        <taxon>Muraenolepididae</taxon>
        <taxon>Muraenolepis</taxon>
    </lineage>
</organism>
<dbReference type="AlphaFoldDB" id="A0A9Q0EAX0"/>
<dbReference type="Proteomes" id="UP001148018">
    <property type="component" value="Unassembled WGS sequence"/>
</dbReference>
<gene>
    <name evidence="2" type="ORF">NHX12_030797</name>
</gene>
<protein>
    <recommendedName>
        <fullName evidence="1">Peptidase A1 domain-containing protein</fullName>
    </recommendedName>
</protein>
<dbReference type="Gene3D" id="2.40.70.10">
    <property type="entry name" value="Acid Proteases"/>
    <property type="match status" value="1"/>
</dbReference>
<reference evidence="2" key="1">
    <citation type="submission" date="2022-07" db="EMBL/GenBank/DDBJ databases">
        <title>Chromosome-level genome of Muraenolepis orangiensis.</title>
        <authorList>
            <person name="Kim J."/>
        </authorList>
    </citation>
    <scope>NUCLEOTIDE SEQUENCE</scope>
    <source>
        <strain evidence="2">KU_S4_2022</strain>
        <tissue evidence="2">Muscle</tissue>
    </source>
</reference>
<evidence type="ECO:0000259" key="1">
    <source>
        <dbReference type="Pfam" id="PF00026"/>
    </source>
</evidence>
<keyword evidence="3" id="KW-1185">Reference proteome</keyword>
<dbReference type="Pfam" id="PF00026">
    <property type="entry name" value="Asp"/>
    <property type="match status" value="1"/>
</dbReference>
<evidence type="ECO:0000313" key="2">
    <source>
        <dbReference type="EMBL" id="KAJ3603053.1"/>
    </source>
</evidence>
<dbReference type="SUPFAM" id="SSF50630">
    <property type="entry name" value="Acid proteases"/>
    <property type="match status" value="1"/>
</dbReference>
<sequence>MQPSPPDLIRAGWRILVPPGFGGPCVQSTQCPVQNARPPRASGSCHREVEGCALILGGTDPQYFTGPINWIMVQEEDVYWAIRIDRITINGETVACCEGCKAVVIGPSREINNINGWVGAYMDGHSSSGPGGITGF</sequence>
<dbReference type="InterPro" id="IPR033121">
    <property type="entry name" value="PEPTIDASE_A1"/>
</dbReference>
<dbReference type="OrthoDB" id="771136at2759"/>
<dbReference type="EMBL" id="JANIIK010000046">
    <property type="protein sequence ID" value="KAJ3603053.1"/>
    <property type="molecule type" value="Genomic_DNA"/>
</dbReference>
<comment type="caution">
    <text evidence="2">The sequence shown here is derived from an EMBL/GenBank/DDBJ whole genome shotgun (WGS) entry which is preliminary data.</text>
</comment>
<accession>A0A9Q0EAX0</accession>